<feature type="domain" description="ATP-cone" evidence="4">
    <location>
        <begin position="8"/>
        <end position="100"/>
    </location>
</feature>
<dbReference type="NCBIfam" id="TIGR02487">
    <property type="entry name" value="NrdD"/>
    <property type="match status" value="1"/>
</dbReference>
<keyword evidence="2 3" id="KW-0067">ATP-binding</keyword>
<dbReference type="Pfam" id="PF13597">
    <property type="entry name" value="NRDD"/>
    <property type="match status" value="1"/>
</dbReference>
<proteinExistence type="predicted"/>
<dbReference type="GO" id="GO:0008998">
    <property type="term" value="F:ribonucleoside-triphosphate reductase (thioredoxin) activity"/>
    <property type="evidence" value="ECO:0007669"/>
    <property type="project" value="InterPro"/>
</dbReference>
<dbReference type="Proteomes" id="UP000034954">
    <property type="component" value="Unassembled WGS sequence"/>
</dbReference>
<dbReference type="AlphaFoldDB" id="A0A0M2URV1"/>
<dbReference type="SUPFAM" id="SSF51998">
    <property type="entry name" value="PFL-like glycyl radical enzymes"/>
    <property type="match status" value="1"/>
</dbReference>
<dbReference type="Pfam" id="PF03477">
    <property type="entry name" value="ATP-cone"/>
    <property type="match status" value="1"/>
</dbReference>
<evidence type="ECO:0000256" key="1">
    <source>
        <dbReference type="ARBA" id="ARBA00022741"/>
    </source>
</evidence>
<dbReference type="EMBL" id="LAQJ01000276">
    <property type="protein sequence ID" value="KKO18370.1"/>
    <property type="molecule type" value="Genomic_DNA"/>
</dbReference>
<dbReference type="Gene3D" id="3.20.70.20">
    <property type="match status" value="1"/>
</dbReference>
<evidence type="ECO:0000313" key="5">
    <source>
        <dbReference type="EMBL" id="KKO18370.1"/>
    </source>
</evidence>
<dbReference type="InterPro" id="IPR005144">
    <property type="entry name" value="ATP-cone_dom"/>
</dbReference>
<dbReference type="GO" id="GO:0005524">
    <property type="term" value="F:ATP binding"/>
    <property type="evidence" value="ECO:0007669"/>
    <property type="project" value="UniProtKB-UniRule"/>
</dbReference>
<evidence type="ECO:0000313" key="6">
    <source>
        <dbReference type="Proteomes" id="UP000034954"/>
    </source>
</evidence>
<comment type="caution">
    <text evidence="5">The sequence shown here is derived from an EMBL/GenBank/DDBJ whole genome shotgun (WGS) entry which is preliminary data.</text>
</comment>
<dbReference type="PANTHER" id="PTHR21075:SF0">
    <property type="entry name" value="ANAEROBIC RIBONUCLEOSIDE-TRIPHOSPHATE REDUCTASE"/>
    <property type="match status" value="1"/>
</dbReference>
<dbReference type="InterPro" id="IPR012833">
    <property type="entry name" value="NrdD"/>
</dbReference>
<dbReference type="GO" id="GO:0031250">
    <property type="term" value="C:anaerobic ribonucleoside-triphosphate reductase complex"/>
    <property type="evidence" value="ECO:0007669"/>
    <property type="project" value="TreeGrafter"/>
</dbReference>
<dbReference type="GO" id="GO:0006260">
    <property type="term" value="P:DNA replication"/>
    <property type="evidence" value="ECO:0007669"/>
    <property type="project" value="InterPro"/>
</dbReference>
<dbReference type="PANTHER" id="PTHR21075">
    <property type="entry name" value="ANAEROBIC RIBONUCLEOSIDE-TRIPHOSPHATE REDUCTASE"/>
    <property type="match status" value="1"/>
</dbReference>
<keyword evidence="6" id="KW-1185">Reference proteome</keyword>
<dbReference type="PATRIC" id="fig|380242.3.peg.3631"/>
<name>A0A0M2URV1_9BACT</name>
<dbReference type="GO" id="GO:0009265">
    <property type="term" value="P:2'-deoxyribonucleotide biosynthetic process"/>
    <property type="evidence" value="ECO:0007669"/>
    <property type="project" value="TreeGrafter"/>
</dbReference>
<dbReference type="PROSITE" id="PS51161">
    <property type="entry name" value="ATP_CONE"/>
    <property type="match status" value="1"/>
</dbReference>
<organism evidence="5 6">
    <name type="scientific">Candidatus Brocadia fulgida</name>
    <dbReference type="NCBI Taxonomy" id="380242"/>
    <lineage>
        <taxon>Bacteria</taxon>
        <taxon>Pseudomonadati</taxon>
        <taxon>Planctomycetota</taxon>
        <taxon>Candidatus Brocadiia</taxon>
        <taxon>Candidatus Brocadiales</taxon>
        <taxon>Candidatus Brocadiaceae</taxon>
        <taxon>Candidatus Brocadia</taxon>
    </lineage>
</organism>
<evidence type="ECO:0000256" key="2">
    <source>
        <dbReference type="ARBA" id="ARBA00022840"/>
    </source>
</evidence>
<keyword evidence="1 3" id="KW-0547">Nucleotide-binding</keyword>
<accession>A0A0M2URV1</accession>
<evidence type="ECO:0000256" key="3">
    <source>
        <dbReference type="PROSITE-ProRule" id="PRU00492"/>
    </source>
</evidence>
<reference evidence="5 6" key="1">
    <citation type="journal article" date="2013" name="BMC Microbiol.">
        <title>Identification of the type II cytochrome c maturation pathway in anammox bacteria by comparative genomics.</title>
        <authorList>
            <person name="Ferousi C."/>
            <person name="Speth D.R."/>
            <person name="Reimann J."/>
            <person name="Op den Camp H.J."/>
            <person name="Allen J.W."/>
            <person name="Keltjens J.T."/>
            <person name="Jetten M.S."/>
        </authorList>
    </citation>
    <scope>NUCLEOTIDE SEQUENCE [LARGE SCALE GENOMIC DNA]</scope>
    <source>
        <strain evidence="5">RU1</strain>
    </source>
</reference>
<evidence type="ECO:0000259" key="4">
    <source>
        <dbReference type="PROSITE" id="PS51161"/>
    </source>
</evidence>
<protein>
    <submittedName>
        <fullName evidence="5">Anaerobic ribonucleoside-triphosphate reductase</fullName>
    </submittedName>
</protein>
<gene>
    <name evidence="5" type="ORF">BROFUL_02934</name>
</gene>
<dbReference type="GO" id="GO:0004748">
    <property type="term" value="F:ribonucleoside-diphosphate reductase activity, thioredoxin disulfide as acceptor"/>
    <property type="evidence" value="ECO:0007669"/>
    <property type="project" value="TreeGrafter"/>
</dbReference>
<sequence>MSTTTAVEYVVKRDGRLVAFNEKKIADAIFKAAQAVGGEDRALADELAVVVAMFLEKKYAGQNPSIEEIQDIVEKVLIETGHAKTAKAYILYRDKRARIRESLRVRKQTKKRADTTDVSLLVDTETKDETFPWDKRKIADALEKEADLPEGVASEIAGVVEQRVFSSGLNRISTALIRELVDNELFERGYNKKLEKQAVIGMPKYDLEELIMSKNKENSNIATNNPEAINLAIAENTLKQFALQEVFSRDVADAHLNGMVHIHDLGYPTRVYCSSHSLEYLKKYGLSLQNLDTESAPAKHARTLTGHLNTFLASMQAYYAGALGVGYVNIMYAPYLEGMSYAEMKQEAQHLIFSCSQSAFSRGGQTLFLDFNVHTGIPRYLRNIPAIGPGGKPTGKTYGEYEEAARQFTLAMLDVWREGDCYGHVFAFPKCDFHINEDTLTDPKQYEILEYACQIASENGVPYFIFDRDEITLSACCRLRTTIDDNYMIKHPESMRFCGFQNITINLPQASYRAGRGNWDALYKEIDKGIEIAVKAHLQKKAFAAKLMASPEMPLWEIGKKAKDGRPYVDLETSTYIVGILGLNECLQFMTGRELHEGDDMIKQGLRVISHMYMRVKEAGRKHKLKFSLEESPAESASRRLAKVDIRNYPEAAEMVKGNIEKDEFYYTNSVHLRPDAPVDMITRIFLQSKFHTMIESGAIIHAFVGEERPPASSIMNLVKKTFKNTQAAQVTISPEFTICNDCKKVTQRLTDICAHCGSKNVYGISRIVGYFSRINNWNKSKIGELADRHKGSYTVSDLIPNEMPSSAASCSTKC</sequence>